<evidence type="ECO:0000313" key="4">
    <source>
        <dbReference type="Proteomes" id="UP000002051"/>
    </source>
</evidence>
<reference evidence="2 4" key="2">
    <citation type="journal article" date="2014" name="BMC Genomics">
        <title>An improved genome release (version Mt4.0) for the model legume Medicago truncatula.</title>
        <authorList>
            <person name="Tang H."/>
            <person name="Krishnakumar V."/>
            <person name="Bidwell S."/>
            <person name="Rosen B."/>
            <person name="Chan A."/>
            <person name="Zhou S."/>
            <person name="Gentzbittel L."/>
            <person name="Childs K.L."/>
            <person name="Yandell M."/>
            <person name="Gundlach H."/>
            <person name="Mayer K.F."/>
            <person name="Schwartz D.C."/>
            <person name="Town C.D."/>
        </authorList>
    </citation>
    <scope>GENOME REANNOTATION</scope>
    <source>
        <strain evidence="2">A17</strain>
        <strain evidence="3 4">cv. Jemalong A17</strain>
    </source>
</reference>
<dbReference type="Proteomes" id="UP000002051">
    <property type="component" value="Unassembled WGS sequence"/>
</dbReference>
<organism evidence="2 4">
    <name type="scientific">Medicago truncatula</name>
    <name type="common">Barrel medic</name>
    <name type="synonym">Medicago tribuloides</name>
    <dbReference type="NCBI Taxonomy" id="3880"/>
    <lineage>
        <taxon>Eukaryota</taxon>
        <taxon>Viridiplantae</taxon>
        <taxon>Streptophyta</taxon>
        <taxon>Embryophyta</taxon>
        <taxon>Tracheophyta</taxon>
        <taxon>Spermatophyta</taxon>
        <taxon>Magnoliopsida</taxon>
        <taxon>eudicotyledons</taxon>
        <taxon>Gunneridae</taxon>
        <taxon>Pentapetalae</taxon>
        <taxon>rosids</taxon>
        <taxon>fabids</taxon>
        <taxon>Fabales</taxon>
        <taxon>Fabaceae</taxon>
        <taxon>Papilionoideae</taxon>
        <taxon>50 kb inversion clade</taxon>
        <taxon>NPAAA clade</taxon>
        <taxon>Hologalegina</taxon>
        <taxon>IRL clade</taxon>
        <taxon>Trifolieae</taxon>
        <taxon>Medicago</taxon>
    </lineage>
</organism>
<protein>
    <submittedName>
        <fullName evidence="2 3">Uncharacterized protein</fullName>
    </submittedName>
</protein>
<keyword evidence="4" id="KW-1185">Reference proteome</keyword>
<name>A0A072TCG8_MEDTR</name>
<feature type="region of interest" description="Disordered" evidence="1">
    <location>
        <begin position="1"/>
        <end position="25"/>
    </location>
</feature>
<evidence type="ECO:0000313" key="3">
    <source>
        <dbReference type="EnsemblPlants" id="KEH15122"/>
    </source>
</evidence>
<evidence type="ECO:0000256" key="1">
    <source>
        <dbReference type="SAM" id="MobiDB-lite"/>
    </source>
</evidence>
<dbReference type="HOGENOM" id="CLU_2053174_0_0_1"/>
<reference evidence="2 4" key="1">
    <citation type="journal article" date="2011" name="Nature">
        <title>The Medicago genome provides insight into the evolution of rhizobial symbioses.</title>
        <authorList>
            <person name="Young N.D."/>
            <person name="Debelle F."/>
            <person name="Oldroyd G.E."/>
            <person name="Geurts R."/>
            <person name="Cannon S.B."/>
            <person name="Udvardi M.K."/>
            <person name="Benedito V.A."/>
            <person name="Mayer K.F."/>
            <person name="Gouzy J."/>
            <person name="Schoof H."/>
            <person name="Van de Peer Y."/>
            <person name="Proost S."/>
            <person name="Cook D.R."/>
            <person name="Meyers B.C."/>
            <person name="Spannagl M."/>
            <person name="Cheung F."/>
            <person name="De Mita S."/>
            <person name="Krishnakumar V."/>
            <person name="Gundlach H."/>
            <person name="Zhou S."/>
            <person name="Mudge J."/>
            <person name="Bharti A.K."/>
            <person name="Murray J.D."/>
            <person name="Naoumkina M.A."/>
            <person name="Rosen B."/>
            <person name="Silverstein K.A."/>
            <person name="Tang H."/>
            <person name="Rombauts S."/>
            <person name="Zhao P.X."/>
            <person name="Zhou P."/>
            <person name="Barbe V."/>
            <person name="Bardou P."/>
            <person name="Bechner M."/>
            <person name="Bellec A."/>
            <person name="Berger A."/>
            <person name="Berges H."/>
            <person name="Bidwell S."/>
            <person name="Bisseling T."/>
            <person name="Choisne N."/>
            <person name="Couloux A."/>
            <person name="Denny R."/>
            <person name="Deshpande S."/>
            <person name="Dai X."/>
            <person name="Doyle J.J."/>
            <person name="Dudez A.M."/>
            <person name="Farmer A.D."/>
            <person name="Fouteau S."/>
            <person name="Franken C."/>
            <person name="Gibelin C."/>
            <person name="Gish J."/>
            <person name="Goldstein S."/>
            <person name="Gonzalez A.J."/>
            <person name="Green P.J."/>
            <person name="Hallab A."/>
            <person name="Hartog M."/>
            <person name="Hua A."/>
            <person name="Humphray S.J."/>
            <person name="Jeong D.H."/>
            <person name="Jing Y."/>
            <person name="Jocker A."/>
            <person name="Kenton S.M."/>
            <person name="Kim D.J."/>
            <person name="Klee K."/>
            <person name="Lai H."/>
            <person name="Lang C."/>
            <person name="Lin S."/>
            <person name="Macmil S.L."/>
            <person name="Magdelenat G."/>
            <person name="Matthews L."/>
            <person name="McCorrison J."/>
            <person name="Monaghan E.L."/>
            <person name="Mun J.H."/>
            <person name="Najar F.Z."/>
            <person name="Nicholson C."/>
            <person name="Noirot C."/>
            <person name="O'Bleness M."/>
            <person name="Paule C.R."/>
            <person name="Poulain J."/>
            <person name="Prion F."/>
            <person name="Qin B."/>
            <person name="Qu C."/>
            <person name="Retzel E.F."/>
            <person name="Riddle C."/>
            <person name="Sallet E."/>
            <person name="Samain S."/>
            <person name="Samson N."/>
            <person name="Sanders I."/>
            <person name="Saurat O."/>
            <person name="Scarpelli C."/>
            <person name="Schiex T."/>
            <person name="Segurens B."/>
            <person name="Severin A.J."/>
            <person name="Sherrier D.J."/>
            <person name="Shi R."/>
            <person name="Sims S."/>
            <person name="Singer S.R."/>
            <person name="Sinharoy S."/>
            <person name="Sterck L."/>
            <person name="Viollet A."/>
            <person name="Wang B.B."/>
            <person name="Wang K."/>
            <person name="Wang M."/>
            <person name="Wang X."/>
            <person name="Warfsmann J."/>
            <person name="Weissenbach J."/>
            <person name="White D.D."/>
            <person name="White J.D."/>
            <person name="Wiley G.B."/>
            <person name="Wincker P."/>
            <person name="Xing Y."/>
            <person name="Yang L."/>
            <person name="Yao Z."/>
            <person name="Ying F."/>
            <person name="Zhai J."/>
            <person name="Zhou L."/>
            <person name="Zuber A."/>
            <person name="Denarie J."/>
            <person name="Dixon R.A."/>
            <person name="May G.D."/>
            <person name="Schwartz D.C."/>
            <person name="Rogers J."/>
            <person name="Quetier F."/>
            <person name="Town C.D."/>
            <person name="Roe B.A."/>
        </authorList>
    </citation>
    <scope>NUCLEOTIDE SEQUENCE [LARGE SCALE GENOMIC DNA]</scope>
    <source>
        <strain evidence="2">A17</strain>
        <strain evidence="3 4">cv. Jemalong A17</strain>
    </source>
</reference>
<evidence type="ECO:0000313" key="2">
    <source>
        <dbReference type="EMBL" id="KEH15122.1"/>
    </source>
</evidence>
<dbReference type="EnsemblPlants" id="KEH15122">
    <property type="protein sequence ID" value="KEH15122"/>
    <property type="gene ID" value="MTR_2155s0010"/>
</dbReference>
<dbReference type="AlphaFoldDB" id="A0A072TCG8"/>
<gene>
    <name evidence="2" type="ORF">MTR_2155s0010</name>
</gene>
<dbReference type="EMBL" id="KL404879">
    <property type="protein sequence ID" value="KEH15122.1"/>
    <property type="molecule type" value="Genomic_DNA"/>
</dbReference>
<proteinExistence type="predicted"/>
<sequence length="120" mass="13628">MNKKKARQLGGEPGTKNYHPRAISPKTTKRVNFISSAACHASAPNMAKARNNIRLEYNRENLPVNLPSSSHLRKTDPYQPKHKINTRTLYIDFEDLAVSMIKEEIPSRCPLKLTTLTRSI</sequence>
<reference evidence="3" key="3">
    <citation type="submission" date="2015-06" db="UniProtKB">
        <authorList>
            <consortium name="EnsemblPlants"/>
        </authorList>
    </citation>
    <scope>IDENTIFICATION</scope>
    <source>
        <strain evidence="3">cv. Jemalong A17</strain>
    </source>
</reference>
<accession>A0A072TCG8</accession>